<reference evidence="2 3" key="1">
    <citation type="submission" date="2023-10" db="EMBL/GenBank/DDBJ databases">
        <title>Two novel species belonging to the OM43/NOR5 clade.</title>
        <authorList>
            <person name="Park M."/>
        </authorList>
    </citation>
    <scope>NUCLEOTIDE SEQUENCE [LARGE SCALE GENOMIC DNA]</scope>
    <source>
        <strain evidence="2 3">IMCC43200</strain>
    </source>
</reference>
<dbReference type="Gene3D" id="3.40.50.300">
    <property type="entry name" value="P-loop containing nucleotide triphosphate hydrolases"/>
    <property type="match status" value="1"/>
</dbReference>
<dbReference type="Proteomes" id="UP001626537">
    <property type="component" value="Chromosome"/>
</dbReference>
<feature type="region of interest" description="Disordered" evidence="1">
    <location>
        <begin position="695"/>
        <end position="714"/>
    </location>
</feature>
<accession>A0ABZ0I3Z2</accession>
<organism evidence="2 3">
    <name type="scientific">Congregibacter variabilis</name>
    <dbReference type="NCBI Taxonomy" id="3081200"/>
    <lineage>
        <taxon>Bacteria</taxon>
        <taxon>Pseudomonadati</taxon>
        <taxon>Pseudomonadota</taxon>
        <taxon>Gammaproteobacteria</taxon>
        <taxon>Cellvibrionales</taxon>
        <taxon>Halieaceae</taxon>
        <taxon>Congregibacter</taxon>
    </lineage>
</organism>
<dbReference type="EMBL" id="CP136864">
    <property type="protein sequence ID" value="WOJ94212.1"/>
    <property type="molecule type" value="Genomic_DNA"/>
</dbReference>
<protein>
    <submittedName>
        <fullName evidence="2">AAA family ATPase</fullName>
    </submittedName>
</protein>
<gene>
    <name evidence="2" type="ORF">R0135_03355</name>
</gene>
<keyword evidence="3" id="KW-1185">Reference proteome</keyword>
<feature type="compositionally biased region" description="Basic and acidic residues" evidence="1">
    <location>
        <begin position="309"/>
        <end position="335"/>
    </location>
</feature>
<evidence type="ECO:0000313" key="3">
    <source>
        <dbReference type="Proteomes" id="UP001626537"/>
    </source>
</evidence>
<dbReference type="Pfam" id="PF13481">
    <property type="entry name" value="AAA_25"/>
    <property type="match status" value="1"/>
</dbReference>
<name>A0ABZ0I3Z2_9GAMM</name>
<feature type="region of interest" description="Disordered" evidence="1">
    <location>
        <begin position="307"/>
        <end position="344"/>
    </location>
</feature>
<dbReference type="InterPro" id="IPR027417">
    <property type="entry name" value="P-loop_NTPase"/>
</dbReference>
<proteinExistence type="predicted"/>
<evidence type="ECO:0000256" key="1">
    <source>
        <dbReference type="SAM" id="MobiDB-lite"/>
    </source>
</evidence>
<evidence type="ECO:0000313" key="2">
    <source>
        <dbReference type="EMBL" id="WOJ94212.1"/>
    </source>
</evidence>
<dbReference type="SUPFAM" id="SSF52540">
    <property type="entry name" value="P-loop containing nucleoside triphosphate hydrolases"/>
    <property type="match status" value="1"/>
</dbReference>
<sequence length="714" mass="78353">MQNPRFSFYKTLKDKKPLREITPGDLREMARNPKPVSAKEQAPLFTPYAAPGKTKAVAEQAPFWLLVLDHDDDGRDLSAMRALYDLLACGYLVYSTAHHYREKGDKPAAPRWRVVIQLSRSMGADEWLPLQKSLAKALGADCAATQLQHGFYAPALVGIEPRYEFIDELARSALDPGDAESPLRKLIQAVKPQESVPFSSVQVEQVPLKPRNLLTLNNGDLFDKIAQHYRLHTLLTEAGYKPTGGNKYLAPNSSTGTAGVALMTDESGTERVFSHHGEHDPLSHLRHGGHALDAFDVLTELRYNGNEQEAMRREAETVDPDGQRQRQRDYMREQEPAAPQTKLSRVDLKADWDIPAEPTEYVLEALIPARTLTILGADGGKGKTALALAIAAHAATGRPWAGLNVSSGQVAFVSLEDEPKLIRTRLKLACIDYNLPSDTVLKNLHLLDGTDGDGALIVPGSTRQELPRLTATYDEICAQCAGFALIVIDNASDAYAANEIDRREVRTFTRALVRLARETGAAVLLLNHVDKTAAKGNSQGASYSGSTAWNSGPRSRLALLDDHSQLVLRHEKHNLGPRHDDIAIRFSDYGTPLPDLGRQSEQHPDPSDLLPAFRAAEQAGISVNASLSKNQYSAQTILGRLPECPEFYKRGKAGHEAAASAIIDLKRQGLLVEETYRDGNRRQKARLILKEHAAGALSDSGAQWESEKDDSEAA</sequence>
<dbReference type="RefSeq" id="WP_407348848.1">
    <property type="nucleotide sequence ID" value="NZ_CP136864.1"/>
</dbReference>